<sequence length="653" mass="72592">MFSFIAARGSFLWKRAAALILVSGLAGSAAAAEKPAVIPEVNLHSGQSLRSRQDAQVQTTHISREQIKTSPVLDLSELLAQTQSIVRLTNNSMDNSQTALSIRGFGDNAAANSLILVDGFPLTNVSLLAPNFNSIALADIERIDIIQGSQGTLWGDQAVGGVVNIVTRHPEKFLADAYAGLGNFNTIFYSALAGNKFANGLFFKAFGFSGKSDNYRDHNRQKNESLYAQAGMDYARGTTRLGLQSTDNTVLFPGGLTQAQFDANARQAVNFSNFSHYKTQVLQLLNKQEFGADWILETRLSHQVLTGDGVIGSAFNRKEWETRLSPRLIGSLWNNKITLGYDGEKSRYQFMNAMIEERADAQQNNLYAQMVIPVIETVDVTVGARDAWQYNSAERVIGQPVNSTNRVFVTEQGISWRPSSEWQFFVRRDGNFRFPKANEETWMPAGVSVLQPQTGVSYEAGLVRTTERQKTQLNLYQLQLHDEIAFDPTETPDEPFGTFSNFTSTRRRGITLTEYYRLTPRLALDAQFNYVDARLASGPDSGHHIPAVPAITANAGLGYDFLENWRAKVSTLYTGSRFASLDLGNTGKKQSGYWLDTVSLQYLRKSYEISFEVANLFDTRYPAYALYNAPAQSYLYYPGSGRSFLVTFKANIE</sequence>
<keyword evidence="2 7" id="KW-0813">Transport</keyword>
<dbReference type="Pfam" id="PF07715">
    <property type="entry name" value="Plug"/>
    <property type="match status" value="1"/>
</dbReference>
<dbReference type="PANTHER" id="PTHR30069:SF27">
    <property type="entry name" value="BLL4766 PROTEIN"/>
    <property type="match status" value="1"/>
</dbReference>
<dbReference type="InterPro" id="IPR012910">
    <property type="entry name" value="Plug_dom"/>
</dbReference>
<name>A0A5E4PHY6_9COXI</name>
<evidence type="ECO:0000256" key="5">
    <source>
        <dbReference type="ARBA" id="ARBA00023136"/>
    </source>
</evidence>
<evidence type="ECO:0000256" key="8">
    <source>
        <dbReference type="SAM" id="SignalP"/>
    </source>
</evidence>
<proteinExistence type="inferred from homology"/>
<gene>
    <name evidence="10" type="primary">fecA</name>
    <name evidence="10" type="ORF">AQUSIP_18390</name>
</gene>
<keyword evidence="8" id="KW-0732">Signal</keyword>
<evidence type="ECO:0000313" key="10">
    <source>
        <dbReference type="EMBL" id="VVC76524.1"/>
    </source>
</evidence>
<dbReference type="GO" id="GO:0009279">
    <property type="term" value="C:cell outer membrane"/>
    <property type="evidence" value="ECO:0007669"/>
    <property type="project" value="UniProtKB-SubCell"/>
</dbReference>
<evidence type="ECO:0000256" key="4">
    <source>
        <dbReference type="ARBA" id="ARBA00022692"/>
    </source>
</evidence>
<accession>A0A5E4PHY6</accession>
<feature type="chain" id="PRO_5023120411" evidence="8">
    <location>
        <begin position="32"/>
        <end position="653"/>
    </location>
</feature>
<dbReference type="InterPro" id="IPR036942">
    <property type="entry name" value="Beta-barrel_TonB_sf"/>
</dbReference>
<dbReference type="AlphaFoldDB" id="A0A5E4PHY6"/>
<evidence type="ECO:0000256" key="3">
    <source>
        <dbReference type="ARBA" id="ARBA00022452"/>
    </source>
</evidence>
<dbReference type="PROSITE" id="PS52016">
    <property type="entry name" value="TONB_DEPENDENT_REC_3"/>
    <property type="match status" value="1"/>
</dbReference>
<dbReference type="KEGG" id="asip:AQUSIP_18390"/>
<evidence type="ECO:0000259" key="9">
    <source>
        <dbReference type="Pfam" id="PF07715"/>
    </source>
</evidence>
<keyword evidence="11" id="KW-1185">Reference proteome</keyword>
<dbReference type="GO" id="GO:0015344">
    <property type="term" value="F:siderophore uptake transmembrane transporter activity"/>
    <property type="evidence" value="ECO:0007669"/>
    <property type="project" value="TreeGrafter"/>
</dbReference>
<dbReference type="Gene3D" id="2.40.170.20">
    <property type="entry name" value="TonB-dependent receptor, beta-barrel domain"/>
    <property type="match status" value="1"/>
</dbReference>
<feature type="domain" description="TonB-dependent receptor plug" evidence="9">
    <location>
        <begin position="53"/>
        <end position="162"/>
    </location>
</feature>
<reference evidence="10 11" key="1">
    <citation type="submission" date="2019-08" db="EMBL/GenBank/DDBJ databases">
        <authorList>
            <person name="Guy L."/>
        </authorList>
    </citation>
    <scope>NUCLEOTIDE SEQUENCE [LARGE SCALE GENOMIC DNA]</scope>
    <source>
        <strain evidence="10 11">SGT-108</strain>
    </source>
</reference>
<protein>
    <submittedName>
        <fullName evidence="10">Fe(3+) dicitrate transport protein FecA</fullName>
    </submittedName>
</protein>
<dbReference type="GO" id="GO:0044718">
    <property type="term" value="P:siderophore transmembrane transport"/>
    <property type="evidence" value="ECO:0007669"/>
    <property type="project" value="TreeGrafter"/>
</dbReference>
<evidence type="ECO:0000256" key="7">
    <source>
        <dbReference type="PROSITE-ProRule" id="PRU01360"/>
    </source>
</evidence>
<organism evidence="10 11">
    <name type="scientific">Aquicella siphonis</name>
    <dbReference type="NCBI Taxonomy" id="254247"/>
    <lineage>
        <taxon>Bacteria</taxon>
        <taxon>Pseudomonadati</taxon>
        <taxon>Pseudomonadota</taxon>
        <taxon>Gammaproteobacteria</taxon>
        <taxon>Legionellales</taxon>
        <taxon>Coxiellaceae</taxon>
        <taxon>Aquicella</taxon>
    </lineage>
</organism>
<evidence type="ECO:0000256" key="1">
    <source>
        <dbReference type="ARBA" id="ARBA00004571"/>
    </source>
</evidence>
<comment type="similarity">
    <text evidence="7">Belongs to the TonB-dependent receptor family.</text>
</comment>
<dbReference type="InterPro" id="IPR037066">
    <property type="entry name" value="Plug_dom_sf"/>
</dbReference>
<dbReference type="EMBL" id="LR699119">
    <property type="protein sequence ID" value="VVC76524.1"/>
    <property type="molecule type" value="Genomic_DNA"/>
</dbReference>
<evidence type="ECO:0000256" key="6">
    <source>
        <dbReference type="ARBA" id="ARBA00023237"/>
    </source>
</evidence>
<keyword evidence="5 7" id="KW-0472">Membrane</keyword>
<feature type="signal peptide" evidence="8">
    <location>
        <begin position="1"/>
        <end position="31"/>
    </location>
</feature>
<evidence type="ECO:0000313" key="11">
    <source>
        <dbReference type="Proteomes" id="UP000324194"/>
    </source>
</evidence>
<keyword evidence="6 7" id="KW-0998">Cell outer membrane</keyword>
<dbReference type="InterPro" id="IPR039426">
    <property type="entry name" value="TonB-dep_rcpt-like"/>
</dbReference>
<dbReference type="Proteomes" id="UP000324194">
    <property type="component" value="Chromosome 1"/>
</dbReference>
<keyword evidence="4 7" id="KW-0812">Transmembrane</keyword>
<comment type="subcellular location">
    <subcellularLocation>
        <location evidence="1 7">Cell outer membrane</location>
        <topology evidence="1 7">Multi-pass membrane protein</topology>
    </subcellularLocation>
</comment>
<dbReference type="CDD" id="cd01347">
    <property type="entry name" value="ligand_gated_channel"/>
    <property type="match status" value="1"/>
</dbReference>
<evidence type="ECO:0000256" key="2">
    <source>
        <dbReference type="ARBA" id="ARBA00022448"/>
    </source>
</evidence>
<keyword evidence="3 7" id="KW-1134">Transmembrane beta strand</keyword>
<dbReference type="Gene3D" id="2.170.130.10">
    <property type="entry name" value="TonB-dependent receptor, plug domain"/>
    <property type="match status" value="1"/>
</dbReference>
<dbReference type="SUPFAM" id="SSF56935">
    <property type="entry name" value="Porins"/>
    <property type="match status" value="1"/>
</dbReference>
<dbReference type="PANTHER" id="PTHR30069">
    <property type="entry name" value="TONB-DEPENDENT OUTER MEMBRANE RECEPTOR"/>
    <property type="match status" value="1"/>
</dbReference>